<dbReference type="Gene3D" id="2.40.50.140">
    <property type="entry name" value="Nucleic acid-binding proteins"/>
    <property type="match status" value="1"/>
</dbReference>
<keyword evidence="3" id="KW-0548">Nucleotidyltransferase</keyword>
<dbReference type="Proteomes" id="UP001383192">
    <property type="component" value="Unassembled WGS sequence"/>
</dbReference>
<sequence>MKLSGEQYDDRIIEVHWDPNVSRWRMMRFRNDKPNGNHINVVEKIIDSIADGVDKDTLLSRCNAIRVAWKTRQGQPVTQEPHTNPRPAHNPPAKRPLLSTHAEIRFGPIQSSIWSKVSGPEIVAGFQR</sequence>
<comment type="caution">
    <text evidence="3">The sequence shown here is derived from an EMBL/GenBank/DDBJ whole genome shotgun (WGS) entry which is preliminary data.</text>
</comment>
<feature type="domain" description="mRNA capping enzyme C-terminal" evidence="2">
    <location>
        <begin position="2"/>
        <end position="59"/>
    </location>
</feature>
<evidence type="ECO:0000259" key="2">
    <source>
        <dbReference type="Pfam" id="PF03919"/>
    </source>
</evidence>
<dbReference type="EMBL" id="JAYKXP010000008">
    <property type="protein sequence ID" value="KAK7054670.1"/>
    <property type="molecule type" value="Genomic_DNA"/>
</dbReference>
<dbReference type="InterPro" id="IPR012340">
    <property type="entry name" value="NA-bd_OB-fold"/>
</dbReference>
<keyword evidence="4" id="KW-1185">Reference proteome</keyword>
<evidence type="ECO:0000256" key="1">
    <source>
        <dbReference type="SAM" id="MobiDB-lite"/>
    </source>
</evidence>
<reference evidence="3 4" key="1">
    <citation type="submission" date="2024-01" db="EMBL/GenBank/DDBJ databases">
        <title>A draft genome for a cacao thread blight-causing isolate of Paramarasmius palmivorus.</title>
        <authorList>
            <person name="Baruah I.K."/>
            <person name="Bukari Y."/>
            <person name="Amoako-Attah I."/>
            <person name="Meinhardt L.W."/>
            <person name="Bailey B.A."/>
            <person name="Cohen S.P."/>
        </authorList>
    </citation>
    <scope>NUCLEOTIDE SEQUENCE [LARGE SCALE GENOMIC DNA]</scope>
    <source>
        <strain evidence="3 4">GH-12</strain>
    </source>
</reference>
<evidence type="ECO:0000313" key="4">
    <source>
        <dbReference type="Proteomes" id="UP001383192"/>
    </source>
</evidence>
<name>A0AAW0DTV5_9AGAR</name>
<dbReference type="EC" id="2.7.7.50" evidence="3"/>
<feature type="region of interest" description="Disordered" evidence="1">
    <location>
        <begin position="72"/>
        <end position="99"/>
    </location>
</feature>
<accession>A0AAW0DTV5</accession>
<evidence type="ECO:0000313" key="3">
    <source>
        <dbReference type="EMBL" id="KAK7054670.1"/>
    </source>
</evidence>
<dbReference type="GO" id="GO:0004484">
    <property type="term" value="F:mRNA guanylyltransferase activity"/>
    <property type="evidence" value="ECO:0007669"/>
    <property type="project" value="UniProtKB-EC"/>
</dbReference>
<protein>
    <submittedName>
        <fullName evidence="3">Dcp1p-Dcp2p decapping enzyme complex alpha subunit</fullName>
        <ecNumber evidence="3">2.7.7.50</ecNumber>
    </submittedName>
</protein>
<feature type="compositionally biased region" description="Polar residues" evidence="1">
    <location>
        <begin position="72"/>
        <end position="82"/>
    </location>
</feature>
<dbReference type="AlphaFoldDB" id="A0AAW0DTV5"/>
<dbReference type="SUPFAM" id="SSF50249">
    <property type="entry name" value="Nucleic acid-binding proteins"/>
    <property type="match status" value="1"/>
</dbReference>
<dbReference type="InterPro" id="IPR013846">
    <property type="entry name" value="mRNA_cap_enzyme_C"/>
</dbReference>
<proteinExistence type="predicted"/>
<dbReference type="Pfam" id="PF03919">
    <property type="entry name" value="mRNA_cap_C"/>
    <property type="match status" value="1"/>
</dbReference>
<gene>
    <name evidence="3" type="primary">CEG1</name>
    <name evidence="3" type="ORF">VNI00_003133</name>
</gene>
<keyword evidence="3" id="KW-0808">Transferase</keyword>
<organism evidence="3 4">
    <name type="scientific">Paramarasmius palmivorus</name>
    <dbReference type="NCBI Taxonomy" id="297713"/>
    <lineage>
        <taxon>Eukaryota</taxon>
        <taxon>Fungi</taxon>
        <taxon>Dikarya</taxon>
        <taxon>Basidiomycota</taxon>
        <taxon>Agaricomycotina</taxon>
        <taxon>Agaricomycetes</taxon>
        <taxon>Agaricomycetidae</taxon>
        <taxon>Agaricales</taxon>
        <taxon>Marasmiineae</taxon>
        <taxon>Marasmiaceae</taxon>
        <taxon>Paramarasmius</taxon>
    </lineage>
</organism>